<accession>A0A9J6RQ86</accession>
<proteinExistence type="predicted"/>
<protein>
    <submittedName>
        <fullName evidence="1">Uncharacterized protein</fullName>
    </submittedName>
</protein>
<keyword evidence="2" id="KW-1185">Reference proteome</keyword>
<dbReference type="Proteomes" id="UP001069090">
    <property type="component" value="Unassembled WGS sequence"/>
</dbReference>
<evidence type="ECO:0000313" key="1">
    <source>
        <dbReference type="EMBL" id="MCZ0866514.1"/>
    </source>
</evidence>
<dbReference type="RefSeq" id="WP_268905186.1">
    <property type="nucleotide sequence ID" value="NZ_JAPTGG010000013.1"/>
</dbReference>
<organism evidence="1 2">
    <name type="scientific">Dasania phycosphaerae</name>
    <dbReference type="NCBI Taxonomy" id="2950436"/>
    <lineage>
        <taxon>Bacteria</taxon>
        <taxon>Pseudomonadati</taxon>
        <taxon>Pseudomonadota</taxon>
        <taxon>Gammaproteobacteria</taxon>
        <taxon>Cellvibrionales</taxon>
        <taxon>Spongiibacteraceae</taxon>
        <taxon>Dasania</taxon>
    </lineage>
</organism>
<gene>
    <name evidence="1" type="ORF">O0V09_14980</name>
</gene>
<dbReference type="AlphaFoldDB" id="A0A9J6RQ86"/>
<evidence type="ECO:0000313" key="2">
    <source>
        <dbReference type="Proteomes" id="UP001069090"/>
    </source>
</evidence>
<name>A0A9J6RQ86_9GAMM</name>
<reference evidence="1 2" key="1">
    <citation type="submission" date="2022-12" db="EMBL/GenBank/DDBJ databases">
        <title>Dasania phycosphaerae sp. nov., isolated from particulate material of the south coast of Korea.</title>
        <authorList>
            <person name="Jiang Y."/>
        </authorList>
    </citation>
    <scope>NUCLEOTIDE SEQUENCE [LARGE SCALE GENOMIC DNA]</scope>
    <source>
        <strain evidence="1 2">GY-19</strain>
    </source>
</reference>
<sequence>MTIETSMIVRTVHTEKVTALFASTDIEILNQVSDDSESITKLQIGGINCRGDLRLEVILDHLRQQGISYSYYWQEHNCNQGGESHYRSNGKEDQHLSWMDYEKDVVNIEDVRQAVAQGETAVLELLEASETRFTPWDWNEVAA</sequence>
<comment type="caution">
    <text evidence="1">The sequence shown here is derived from an EMBL/GenBank/DDBJ whole genome shotgun (WGS) entry which is preliminary data.</text>
</comment>
<dbReference type="EMBL" id="JAPTGG010000013">
    <property type="protein sequence ID" value="MCZ0866514.1"/>
    <property type="molecule type" value="Genomic_DNA"/>
</dbReference>